<sequence length="98" mass="10343">MEKPSYRSSRRFIWVNVALAWMVILILCSSAAFGQTTAVDIATIALPSMVAIVVGSFSVHRGFGSLDMRTMGLASSRGDPPASADAQGFPSEPQVGVP</sequence>
<gene>
    <name evidence="3" type="ORF">J2Z17_004160</name>
</gene>
<comment type="caution">
    <text evidence="3">The sequence shown here is derived from an EMBL/GenBank/DDBJ whole genome shotgun (WGS) entry which is preliminary data.</text>
</comment>
<feature type="transmembrane region" description="Helical" evidence="2">
    <location>
        <begin position="12"/>
        <end position="33"/>
    </location>
</feature>
<keyword evidence="2" id="KW-0812">Transmembrane</keyword>
<feature type="transmembrane region" description="Helical" evidence="2">
    <location>
        <begin position="39"/>
        <end position="59"/>
    </location>
</feature>
<keyword evidence="4" id="KW-1185">Reference proteome</keyword>
<evidence type="ECO:0000256" key="1">
    <source>
        <dbReference type="SAM" id="MobiDB-lite"/>
    </source>
</evidence>
<keyword evidence="2" id="KW-1133">Transmembrane helix</keyword>
<evidence type="ECO:0000313" key="3">
    <source>
        <dbReference type="EMBL" id="MBP1852702.1"/>
    </source>
</evidence>
<evidence type="ECO:0000313" key="4">
    <source>
        <dbReference type="Proteomes" id="UP000759443"/>
    </source>
</evidence>
<evidence type="ECO:0008006" key="5">
    <source>
        <dbReference type="Google" id="ProtNLM"/>
    </source>
</evidence>
<dbReference type="Proteomes" id="UP000759443">
    <property type="component" value="Unassembled WGS sequence"/>
</dbReference>
<feature type="region of interest" description="Disordered" evidence="1">
    <location>
        <begin position="73"/>
        <end position="98"/>
    </location>
</feature>
<name>A0ABS4E424_9HYPH</name>
<organism evidence="3 4">
    <name type="scientific">Rhizobium halophytocola</name>
    <dbReference type="NCBI Taxonomy" id="735519"/>
    <lineage>
        <taxon>Bacteria</taxon>
        <taxon>Pseudomonadati</taxon>
        <taxon>Pseudomonadota</taxon>
        <taxon>Alphaproteobacteria</taxon>
        <taxon>Hyphomicrobiales</taxon>
        <taxon>Rhizobiaceae</taxon>
        <taxon>Rhizobium/Agrobacterium group</taxon>
        <taxon>Rhizobium</taxon>
    </lineage>
</organism>
<dbReference type="RefSeq" id="WP_209947762.1">
    <property type="nucleotide sequence ID" value="NZ_JAGGJU010000012.1"/>
</dbReference>
<reference evidence="3 4" key="1">
    <citation type="submission" date="2021-03" db="EMBL/GenBank/DDBJ databases">
        <title>Genomic Encyclopedia of Type Strains, Phase IV (KMG-IV): sequencing the most valuable type-strain genomes for metagenomic binning, comparative biology and taxonomic classification.</title>
        <authorList>
            <person name="Goeker M."/>
        </authorList>
    </citation>
    <scope>NUCLEOTIDE SEQUENCE [LARGE SCALE GENOMIC DNA]</scope>
    <source>
        <strain evidence="3 4">DSM 21600</strain>
    </source>
</reference>
<dbReference type="EMBL" id="JAGGJU010000012">
    <property type="protein sequence ID" value="MBP1852702.1"/>
    <property type="molecule type" value="Genomic_DNA"/>
</dbReference>
<evidence type="ECO:0000256" key="2">
    <source>
        <dbReference type="SAM" id="Phobius"/>
    </source>
</evidence>
<protein>
    <recommendedName>
        <fullName evidence="5">NAD(P)+ transhydrogenase beta chain</fullName>
    </recommendedName>
</protein>
<accession>A0ABS4E424</accession>
<proteinExistence type="predicted"/>
<keyword evidence="2" id="KW-0472">Membrane</keyword>